<feature type="compositionally biased region" description="Acidic residues" evidence="2">
    <location>
        <begin position="843"/>
        <end position="854"/>
    </location>
</feature>
<evidence type="ECO:0000259" key="4">
    <source>
        <dbReference type="Pfam" id="PF24564"/>
    </source>
</evidence>
<evidence type="ECO:0000256" key="1">
    <source>
        <dbReference type="SAM" id="Coils"/>
    </source>
</evidence>
<feature type="compositionally biased region" description="Basic and acidic residues" evidence="2">
    <location>
        <begin position="887"/>
        <end position="904"/>
    </location>
</feature>
<feature type="coiled-coil region" evidence="1">
    <location>
        <begin position="1226"/>
        <end position="1257"/>
    </location>
</feature>
<reference evidence="5 6" key="1">
    <citation type="submission" date="2013-03" db="EMBL/GenBank/DDBJ databases">
        <title>The Genome Sequence of Cladophialophora carrionii CBS 160.54.</title>
        <authorList>
            <consortium name="The Broad Institute Genomics Platform"/>
            <person name="Cuomo C."/>
            <person name="de Hoog S."/>
            <person name="Gorbushina A."/>
            <person name="Walker B."/>
            <person name="Young S.K."/>
            <person name="Zeng Q."/>
            <person name="Gargeya S."/>
            <person name="Fitzgerald M."/>
            <person name="Haas B."/>
            <person name="Abouelleil A."/>
            <person name="Allen A.W."/>
            <person name="Alvarado L."/>
            <person name="Arachchi H.M."/>
            <person name="Berlin A.M."/>
            <person name="Chapman S.B."/>
            <person name="Gainer-Dewar J."/>
            <person name="Goldberg J."/>
            <person name="Griggs A."/>
            <person name="Gujja S."/>
            <person name="Hansen M."/>
            <person name="Howarth C."/>
            <person name="Imamovic A."/>
            <person name="Ireland A."/>
            <person name="Larimer J."/>
            <person name="McCowan C."/>
            <person name="Murphy C."/>
            <person name="Pearson M."/>
            <person name="Poon T.W."/>
            <person name="Priest M."/>
            <person name="Roberts A."/>
            <person name="Saif S."/>
            <person name="Shea T."/>
            <person name="Sisk P."/>
            <person name="Sykes S."/>
            <person name="Wortman J."/>
            <person name="Nusbaum C."/>
            <person name="Birren B."/>
        </authorList>
    </citation>
    <scope>NUCLEOTIDE SEQUENCE [LARGE SCALE GENOMIC DNA]</scope>
    <source>
        <strain evidence="5 6">CBS 160.54</strain>
    </source>
</reference>
<feature type="compositionally biased region" description="Acidic residues" evidence="2">
    <location>
        <begin position="872"/>
        <end position="881"/>
    </location>
</feature>
<feature type="domain" description="DUF7605" evidence="4">
    <location>
        <begin position="1125"/>
        <end position="1302"/>
    </location>
</feature>
<dbReference type="PANTHER" id="PTHR36681">
    <property type="entry name" value="NUCLEAR GTPASE, GERMINAL CENTER-ASSOCIATED, TANDEM DUPLICATE 3"/>
    <property type="match status" value="1"/>
</dbReference>
<dbReference type="SUPFAM" id="SSF52540">
    <property type="entry name" value="P-loop containing nucleoside triphosphate hydrolases"/>
    <property type="match status" value="2"/>
</dbReference>
<dbReference type="InterPro" id="IPR045063">
    <property type="entry name" value="Dynamin_N"/>
</dbReference>
<dbReference type="InterPro" id="IPR056024">
    <property type="entry name" value="DUF7605"/>
</dbReference>
<dbReference type="OrthoDB" id="3598281at2759"/>
<feature type="region of interest" description="Disordered" evidence="2">
    <location>
        <begin position="1389"/>
        <end position="1458"/>
    </location>
</feature>
<organism evidence="5 6">
    <name type="scientific">Cladophialophora carrionii CBS 160.54</name>
    <dbReference type="NCBI Taxonomy" id="1279043"/>
    <lineage>
        <taxon>Eukaryota</taxon>
        <taxon>Fungi</taxon>
        <taxon>Dikarya</taxon>
        <taxon>Ascomycota</taxon>
        <taxon>Pezizomycotina</taxon>
        <taxon>Eurotiomycetes</taxon>
        <taxon>Chaetothyriomycetidae</taxon>
        <taxon>Chaetothyriales</taxon>
        <taxon>Herpotrichiellaceae</taxon>
        <taxon>Cladophialophora</taxon>
    </lineage>
</organism>
<protein>
    <recommendedName>
        <fullName evidence="7">G domain-containing protein</fullName>
    </recommendedName>
</protein>
<feature type="region of interest" description="Disordered" evidence="2">
    <location>
        <begin position="337"/>
        <end position="386"/>
    </location>
</feature>
<dbReference type="EMBL" id="KB822707">
    <property type="protein sequence ID" value="ETI20824.1"/>
    <property type="molecule type" value="Genomic_DNA"/>
</dbReference>
<dbReference type="Gene3D" id="3.40.50.300">
    <property type="entry name" value="P-loop containing nucleotide triphosphate hydrolases"/>
    <property type="match status" value="1"/>
</dbReference>
<dbReference type="GeneID" id="19985659"/>
<evidence type="ECO:0000313" key="5">
    <source>
        <dbReference type="EMBL" id="ETI20824.1"/>
    </source>
</evidence>
<sequence>MVTPSEFFETLRALRPQDELKPGVVFVAILHYDKSPDGPFDQPDALWIKCPREKDVSSLVNAYRRECPEAGDFVLRHNFQVLEEGTKIFALGNRYPNDFVALEAVSVKDLNKRKHLTAARAPLSEIADGVNRSLVKAQTSSKFNNEAHTKESQPRPLEQPQVRNVRRPSKPEPACPPPSHRASPHALSMPDTLAPTEQIAWEDFLFERLEISRIPSSLDSTSLPDTDEPSATDEAIKEEWLGLDQGQKSYFIERAGKIAATLGFTSPEDRYAEHWGFWSFYCSEFYATELAIGGHRDGDFETRNRQIEDSLALWTTMKPNARKKWVADSRSHVSAAVKRGAISQPQCSSSQVQPNQASTPTTGIKSEQKSSPSPRHDENKIPQFDGPATEIDFHVELEDVPRPSTAASTRLSMAELFDGRTPEQLEKSVREGVVLLGNMQRALQEQPSQDATQWLQAIEIVQKQAMRSKTVIGVVGATGAGKSSVINAMLDEERLVPTNCMRACTAVVTEISYNYEEGAPYRAEVEFISRDDWHKMLRILFQDLLDNSGQVSRECTNEDSESGIAYAQIKAVYPRMTRDDMENITIDRLMEHDNVACLGATREIQSDDPTMFYKKLQRYVDSKEKTHGMKEKVSKKDSKPREMEFWPLIRVVRLYVKAPALATGAVIVDLPGVHDSNQARAAVAQGYMKQCTGLWIVAPITRAVDDKSAKTLLGDTFKRQLKMDGGFDSVTFICSKTDDISITEAQDSLGLDEELTPMWEKSEELRKRKDHLQRQIKDLKETKLDITAAMEAAEEDLELWEALQQDFNDGKTVFRPTPKSQKRKREDDCGPTKKKKRPNYQEPDSDDDFIDDGDSSSSDAGSDDGSSGTGEDAGEALQEDEIAMKIADLRGTRKEGRREKNRIGQELQKLEDQIKDIEKESEHIDGTLSAKCISGRNEYSRAAIRQDYAAGIRELDQEIAEEEDAANFDPEIDRRNYDEVARNLPVFCVSSRAYQKLRGRLQKDKTPQGFTHIDGTEMPALQAHCIQLTAASRMTVCRKFLTGMFQLLNSLRLWASNEGTGRSLTEGQVKREAQILKERLDKLDSALEKAVTAIVDGIEEELQDKVYDAYPAATGAAQSEANNTVQKWGSPVNRESLMAGGLYWATYKAVVRRDGVFNNARASNNFNEQLTEPVIRHLAGPWESVFARRLPGILNSLPANAGQILTTFHDEVERRAIRNGASIASFQMLKHQIAVYKETLKDAINEARNVMSERQRNINREFEPRVREHMLPVYYTCTTETGPGQFARMKGYMDRHVEQEKLTMFNDAVEHVRELLDQMLKEVKSILLGKVDAVLTAIERDYTDVVVGQDQGKRHEMLPRDQRMMPRAVIEIIDRAELVFKRAVGLVPESAEPDTQVQADAEVGSKHEPIDAVKDEPEERGSLDLVLYAPAVPQGEKGTAAKSSTDKEVEAAATETPP</sequence>
<dbReference type="Proteomes" id="UP000030678">
    <property type="component" value="Unassembled WGS sequence"/>
</dbReference>
<dbReference type="InterPro" id="IPR027417">
    <property type="entry name" value="P-loop_NTPase"/>
</dbReference>
<feature type="region of interest" description="Disordered" evidence="2">
    <location>
        <begin position="139"/>
        <end position="190"/>
    </location>
</feature>
<evidence type="ECO:0000259" key="3">
    <source>
        <dbReference type="Pfam" id="PF00350"/>
    </source>
</evidence>
<keyword evidence="1" id="KW-0175">Coiled coil</keyword>
<evidence type="ECO:0000313" key="6">
    <source>
        <dbReference type="Proteomes" id="UP000030678"/>
    </source>
</evidence>
<dbReference type="HOGENOM" id="CLU_005249_0_0_1"/>
<accession>V9D1K9</accession>
<dbReference type="VEuPathDB" id="FungiDB:G647_07166"/>
<feature type="coiled-coil region" evidence="1">
    <location>
        <begin position="762"/>
        <end position="796"/>
    </location>
</feature>
<dbReference type="PANTHER" id="PTHR36681:SF3">
    <property type="entry name" value="NUCLEAR GTPASE, GERMINAL CENTER-ASSOCIATED, TANDEM DUPLICATE 3"/>
    <property type="match status" value="1"/>
</dbReference>
<gene>
    <name evidence="5" type="ORF">G647_07166</name>
</gene>
<dbReference type="RefSeq" id="XP_008729705.1">
    <property type="nucleotide sequence ID" value="XM_008731483.1"/>
</dbReference>
<dbReference type="Pfam" id="PF24564">
    <property type="entry name" value="DUF7605"/>
    <property type="match status" value="1"/>
</dbReference>
<proteinExistence type="predicted"/>
<feature type="compositionally biased region" description="Basic and acidic residues" evidence="2">
    <location>
        <begin position="1403"/>
        <end position="1422"/>
    </location>
</feature>
<feature type="domain" description="Dynamin N-terminal" evidence="3">
    <location>
        <begin position="472"/>
        <end position="712"/>
    </location>
</feature>
<evidence type="ECO:0000256" key="2">
    <source>
        <dbReference type="SAM" id="MobiDB-lite"/>
    </source>
</evidence>
<feature type="compositionally biased region" description="Polar residues" evidence="2">
    <location>
        <begin position="357"/>
        <end position="373"/>
    </location>
</feature>
<feature type="region of interest" description="Disordered" evidence="2">
    <location>
        <begin position="810"/>
        <end position="904"/>
    </location>
</feature>
<name>V9D1K9_9EURO</name>
<dbReference type="Pfam" id="PF00350">
    <property type="entry name" value="Dynamin_N"/>
    <property type="match status" value="1"/>
</dbReference>
<evidence type="ECO:0008006" key="7">
    <source>
        <dbReference type="Google" id="ProtNLM"/>
    </source>
</evidence>
<feature type="compositionally biased region" description="Low complexity" evidence="2">
    <location>
        <begin position="855"/>
        <end position="870"/>
    </location>
</feature>
<feature type="compositionally biased region" description="Low complexity" evidence="2">
    <location>
        <begin position="343"/>
        <end position="356"/>
    </location>
</feature>